<dbReference type="Proteomes" id="UP001186974">
    <property type="component" value="Unassembled WGS sequence"/>
</dbReference>
<evidence type="ECO:0000313" key="2">
    <source>
        <dbReference type="Proteomes" id="UP001186974"/>
    </source>
</evidence>
<comment type="caution">
    <text evidence="1">The sequence shown here is derived from an EMBL/GenBank/DDBJ whole genome shotgun (WGS) entry which is preliminary data.</text>
</comment>
<proteinExistence type="predicted"/>
<keyword evidence="2" id="KW-1185">Reference proteome</keyword>
<reference evidence="1" key="1">
    <citation type="submission" date="2024-09" db="EMBL/GenBank/DDBJ databases">
        <title>Black Yeasts Isolated from many extreme environments.</title>
        <authorList>
            <person name="Coleine C."/>
            <person name="Stajich J.E."/>
            <person name="Selbmann L."/>
        </authorList>
    </citation>
    <scope>NUCLEOTIDE SEQUENCE</scope>
    <source>
        <strain evidence="1">CCFEE 5737</strain>
    </source>
</reference>
<accession>A0ACC3CXK3</accession>
<dbReference type="EMBL" id="JAWDJW010009982">
    <property type="protein sequence ID" value="KAK3052444.1"/>
    <property type="molecule type" value="Genomic_DNA"/>
</dbReference>
<sequence>MADNRPSKENNPPLPPTSSPSSSLPNDQENTRRRSSASEKLKQNLKSLTEKSAQVCSKAYCAFQGSLLDAGPPILAALKTAALGPPDTRDEIFIAVYSRPHGRSRDLTLGSGRYLWAFLILPREHREDLTDGHLVHFEERIDQVVFHEVLTPELSVPVGERQRLLGMRHIGLVPEKWTAWNVFDIARRLVDISTVWECAQEEGRGYEWARLVHAKLDEMDFVGHEMPKGHFWRRRLEEADRWLEEQEQADRVEEIAAEEGGEEGREDVGEKEGEEGQEEQGEQVEEGVGQGEDEVGKEVGGVEFV</sequence>
<evidence type="ECO:0000313" key="1">
    <source>
        <dbReference type="EMBL" id="KAK3052444.1"/>
    </source>
</evidence>
<organism evidence="1 2">
    <name type="scientific">Coniosporium uncinatum</name>
    <dbReference type="NCBI Taxonomy" id="93489"/>
    <lineage>
        <taxon>Eukaryota</taxon>
        <taxon>Fungi</taxon>
        <taxon>Dikarya</taxon>
        <taxon>Ascomycota</taxon>
        <taxon>Pezizomycotina</taxon>
        <taxon>Dothideomycetes</taxon>
        <taxon>Dothideomycetes incertae sedis</taxon>
        <taxon>Coniosporium</taxon>
    </lineage>
</organism>
<name>A0ACC3CXK3_9PEZI</name>
<gene>
    <name evidence="1" type="ORF">LTS18_012274</name>
</gene>
<protein>
    <submittedName>
        <fullName evidence="1">Uncharacterized protein</fullName>
    </submittedName>
</protein>